<keyword evidence="5" id="KW-0238">DNA-binding</keyword>
<keyword evidence="9" id="KW-0326">Glycosidase</keyword>
<dbReference type="SUPFAM" id="SSF46946">
    <property type="entry name" value="S13-like H2TH domain"/>
    <property type="match status" value="1"/>
</dbReference>
<evidence type="ECO:0000313" key="13">
    <source>
        <dbReference type="Proteomes" id="UP001360560"/>
    </source>
</evidence>
<dbReference type="PANTHER" id="PTHR22993">
    <property type="entry name" value="FORMAMIDOPYRIMIDINE-DNA GLYCOSYLASE"/>
    <property type="match status" value="1"/>
</dbReference>
<dbReference type="FunFam" id="1.10.8.50:FF:000009">
    <property type="entry name" value="Formamidopyrimidine-DNA glycosylase"/>
    <property type="match status" value="1"/>
</dbReference>
<dbReference type="InterPro" id="IPR012319">
    <property type="entry name" value="FPG_cat"/>
</dbReference>
<keyword evidence="3" id="KW-0227">DNA damage</keyword>
<dbReference type="Gene3D" id="1.10.8.50">
    <property type="match status" value="1"/>
</dbReference>
<dbReference type="PANTHER" id="PTHR22993:SF9">
    <property type="entry name" value="FORMAMIDOPYRIMIDINE-DNA GLYCOSYLASE"/>
    <property type="match status" value="1"/>
</dbReference>
<dbReference type="InterPro" id="IPR015886">
    <property type="entry name" value="H2TH_FPG"/>
</dbReference>
<evidence type="ECO:0000256" key="10">
    <source>
        <dbReference type="SAM" id="MobiDB-lite"/>
    </source>
</evidence>
<evidence type="ECO:0000256" key="7">
    <source>
        <dbReference type="ARBA" id="ARBA00023239"/>
    </source>
</evidence>
<evidence type="ECO:0000256" key="2">
    <source>
        <dbReference type="ARBA" id="ARBA00009409"/>
    </source>
</evidence>
<evidence type="ECO:0000256" key="8">
    <source>
        <dbReference type="ARBA" id="ARBA00023268"/>
    </source>
</evidence>
<dbReference type="GO" id="GO:0005634">
    <property type="term" value="C:nucleus"/>
    <property type="evidence" value="ECO:0007669"/>
    <property type="project" value="TreeGrafter"/>
</dbReference>
<keyword evidence="4" id="KW-0378">Hydrolase</keyword>
<dbReference type="SMART" id="SM00898">
    <property type="entry name" value="Fapy_DNA_glyco"/>
    <property type="match status" value="1"/>
</dbReference>
<evidence type="ECO:0000256" key="5">
    <source>
        <dbReference type="ARBA" id="ARBA00023125"/>
    </source>
</evidence>
<organism evidence="12 13">
    <name type="scientific">Saccharomycopsis crataegensis</name>
    <dbReference type="NCBI Taxonomy" id="43959"/>
    <lineage>
        <taxon>Eukaryota</taxon>
        <taxon>Fungi</taxon>
        <taxon>Dikarya</taxon>
        <taxon>Ascomycota</taxon>
        <taxon>Saccharomycotina</taxon>
        <taxon>Saccharomycetes</taxon>
        <taxon>Saccharomycopsidaceae</taxon>
        <taxon>Saccharomycopsis</taxon>
    </lineage>
</organism>
<feature type="compositionally biased region" description="Basic and acidic residues" evidence="10">
    <location>
        <begin position="410"/>
        <end position="419"/>
    </location>
</feature>
<gene>
    <name evidence="12" type="ORF">DASC09_024320</name>
</gene>
<dbReference type="InterPro" id="IPR010979">
    <property type="entry name" value="Ribosomal_uS13-like_H2TH"/>
</dbReference>
<keyword evidence="13" id="KW-1185">Reference proteome</keyword>
<dbReference type="GO" id="GO:0016829">
    <property type="term" value="F:lyase activity"/>
    <property type="evidence" value="ECO:0007669"/>
    <property type="project" value="UniProtKB-KW"/>
</dbReference>
<comment type="catalytic activity">
    <reaction evidence="1">
        <text>Hydrolysis of DNA containing ring-opened 7-methylguanine residues, releasing 2,6-diamino-4-hydroxy-5-(N-methyl)formamidopyrimidine.</text>
        <dbReference type="EC" id="3.2.2.23"/>
    </reaction>
</comment>
<protein>
    <recommendedName>
        <fullName evidence="11">Formamidopyrimidine-DNA glycosylase catalytic domain-containing protein</fullName>
    </recommendedName>
</protein>
<dbReference type="AlphaFoldDB" id="A0AAV5QKL8"/>
<evidence type="ECO:0000256" key="3">
    <source>
        <dbReference type="ARBA" id="ARBA00022763"/>
    </source>
</evidence>
<dbReference type="GO" id="GO:0006284">
    <property type="term" value="P:base-excision repair"/>
    <property type="evidence" value="ECO:0007669"/>
    <property type="project" value="InterPro"/>
</dbReference>
<evidence type="ECO:0000259" key="11">
    <source>
        <dbReference type="PROSITE" id="PS51068"/>
    </source>
</evidence>
<reference evidence="12 13" key="1">
    <citation type="journal article" date="2023" name="Elife">
        <title>Identification of key yeast species and microbe-microbe interactions impacting larval growth of Drosophila in the wild.</title>
        <authorList>
            <person name="Mure A."/>
            <person name="Sugiura Y."/>
            <person name="Maeda R."/>
            <person name="Honda K."/>
            <person name="Sakurai N."/>
            <person name="Takahashi Y."/>
            <person name="Watada M."/>
            <person name="Katoh T."/>
            <person name="Gotoh A."/>
            <person name="Gotoh Y."/>
            <person name="Taniguchi I."/>
            <person name="Nakamura K."/>
            <person name="Hayashi T."/>
            <person name="Katayama T."/>
            <person name="Uemura T."/>
            <person name="Hattori Y."/>
        </authorList>
    </citation>
    <scope>NUCLEOTIDE SEQUENCE [LARGE SCALE GENOMIC DNA]</scope>
    <source>
        <strain evidence="12 13">SC-9</strain>
    </source>
</reference>
<dbReference type="EMBL" id="BTFZ01000004">
    <property type="protein sequence ID" value="GMM35107.1"/>
    <property type="molecule type" value="Genomic_DNA"/>
</dbReference>
<feature type="domain" description="Formamidopyrimidine-DNA glycosylase catalytic" evidence="11">
    <location>
        <begin position="2"/>
        <end position="207"/>
    </location>
</feature>
<evidence type="ECO:0000256" key="4">
    <source>
        <dbReference type="ARBA" id="ARBA00022801"/>
    </source>
</evidence>
<sequence length="433" mass="49839">MPEVGEVAHAVANLRRNILGYTIKSASFLLDDKIFPSLKEDDPKKKSTSTKSPYFYQPELKFKSPSDIENSLKNKKIVGIGRHGKYFWIRTKHELNEEGQNLYPNGLLILLHFGMTGWIKFKDIYSHFIQMESGGYKKVFKILGTDENGDPLPKQEDENDGETRTSIDKDVIQAEDWPPRFHKFLLNLSEGAENNIDLGFVDPRRLAKVRFYEINSKLNTDELVLQNIEQLSKLGPDYSKTNSKNTSIIEDIEFVSGDPDPHDHAKSILSQGEFKDLVLSKPKLTIKPFLLKQEYFSGVGNWMADEILFHSKIYPEEVLGSLDEEDIELLYEKLIEISKISVDLEAEVAKFPRSWLMLYRWGKKSKKTYHGHDVKFVTVGGRTSCYVAEIQKKKSKKRKKEVIEEEEEVKSESNDDHVTVKKTTTRAKRKKSV</sequence>
<proteinExistence type="inferred from homology"/>
<comment type="caution">
    <text evidence="12">The sequence shown here is derived from an EMBL/GenBank/DDBJ whole genome shotgun (WGS) entry which is preliminary data.</text>
</comment>
<dbReference type="RefSeq" id="XP_064852107.1">
    <property type="nucleotide sequence ID" value="XM_064996035.1"/>
</dbReference>
<dbReference type="GO" id="GO:0008270">
    <property type="term" value="F:zinc ion binding"/>
    <property type="evidence" value="ECO:0007669"/>
    <property type="project" value="InterPro"/>
</dbReference>
<evidence type="ECO:0000256" key="9">
    <source>
        <dbReference type="ARBA" id="ARBA00023295"/>
    </source>
</evidence>
<evidence type="ECO:0000313" key="12">
    <source>
        <dbReference type="EMBL" id="GMM35107.1"/>
    </source>
</evidence>
<feature type="compositionally biased region" description="Basic residues" evidence="10">
    <location>
        <begin position="423"/>
        <end position="433"/>
    </location>
</feature>
<evidence type="ECO:0000256" key="6">
    <source>
        <dbReference type="ARBA" id="ARBA00023204"/>
    </source>
</evidence>
<dbReference type="InterPro" id="IPR035937">
    <property type="entry name" value="FPG_N"/>
</dbReference>
<dbReference type="PROSITE" id="PS51068">
    <property type="entry name" value="FPG_CAT"/>
    <property type="match status" value="1"/>
</dbReference>
<keyword evidence="7" id="KW-0456">Lyase</keyword>
<dbReference type="Proteomes" id="UP001360560">
    <property type="component" value="Unassembled WGS sequence"/>
</dbReference>
<feature type="region of interest" description="Disordered" evidence="10">
    <location>
        <begin position="395"/>
        <end position="433"/>
    </location>
</feature>
<keyword evidence="8" id="KW-0511">Multifunctional enzyme</keyword>
<dbReference type="GO" id="GO:0008534">
    <property type="term" value="F:oxidized purine nucleobase lesion DNA N-glycosylase activity"/>
    <property type="evidence" value="ECO:0007669"/>
    <property type="project" value="UniProtKB-EC"/>
</dbReference>
<dbReference type="Pfam" id="PF01149">
    <property type="entry name" value="Fapy_DNA_glyco"/>
    <property type="match status" value="1"/>
</dbReference>
<dbReference type="SMART" id="SM01232">
    <property type="entry name" value="H2TH"/>
    <property type="match status" value="1"/>
</dbReference>
<dbReference type="GO" id="GO:0003684">
    <property type="term" value="F:damaged DNA binding"/>
    <property type="evidence" value="ECO:0007669"/>
    <property type="project" value="InterPro"/>
</dbReference>
<dbReference type="GeneID" id="90073086"/>
<accession>A0AAV5QKL8</accession>
<comment type="similarity">
    <text evidence="2">Belongs to the FPG family.</text>
</comment>
<keyword evidence="6" id="KW-0234">DNA repair</keyword>
<dbReference type="SUPFAM" id="SSF81624">
    <property type="entry name" value="N-terminal domain of MutM-like DNA repair proteins"/>
    <property type="match status" value="1"/>
</dbReference>
<dbReference type="GO" id="GO:0003906">
    <property type="term" value="F:DNA-(apurinic or apyrimidinic site) endonuclease activity"/>
    <property type="evidence" value="ECO:0007669"/>
    <property type="project" value="InterPro"/>
</dbReference>
<evidence type="ECO:0000256" key="1">
    <source>
        <dbReference type="ARBA" id="ARBA00001668"/>
    </source>
</evidence>
<dbReference type="Pfam" id="PF06831">
    <property type="entry name" value="H2TH"/>
    <property type="match status" value="1"/>
</dbReference>
<name>A0AAV5QKL8_9ASCO</name>
<dbReference type="Gene3D" id="3.20.190.10">
    <property type="entry name" value="MutM-like, N-terminal"/>
    <property type="match status" value="1"/>
</dbReference>